<gene>
    <name evidence="1" type="primary">deoC</name>
    <name evidence="1" type="ORF">SNAT2548_LOCUS7656</name>
</gene>
<accession>A0A812JYK7</accession>
<name>A0A812JYK7_9DINO</name>
<proteinExistence type="predicted"/>
<dbReference type="OrthoDB" id="426316at2759"/>
<dbReference type="Proteomes" id="UP000604046">
    <property type="component" value="Unassembled WGS sequence"/>
</dbReference>
<sequence>MEPAESSCHCQPRCVLRVVLPMLMLACLGRTYLADSRLSWSMAVVRGEMKRLAPNPLVTLIDHVAADAGSSATTDIPAIATELTAAQSTTTYEIVSAAQVTPQPSPTATLPSTNSTFTQTTSAPHAFTRLEPMPSLFYLADQENLQRSKAKCPQEVRVSEWNGRIGNHYFQVSQAIVAALFCHTTHVRFPPHINTRYQQQDGLLDMPEELTLPGVDLHEDLKVPSSCPPQPTHKWYHQHCRMVPAWHHRQVMQTFLQPYLGKTLVGLVHASRDIGADRILTIHLRADDIRQYNKYEWGQPPCSMYQKIISDYGYKTLLIVAKSNPVTKRSDAACDSWLVDYGRLHGINITRPNDMTLAGDLSAMIRAQNFVLSFSSFSLSTVLLSNEIKVMYRRRDAKWHSILHSIINCNVWTGVTMYEYNTSLQQDNRKGSPSEWLKTFPVEQITGPFTCQHGSDMMPEL</sequence>
<dbReference type="AlphaFoldDB" id="A0A812JYK7"/>
<dbReference type="EMBL" id="CAJNDS010000539">
    <property type="protein sequence ID" value="CAE7216647.1"/>
    <property type="molecule type" value="Genomic_DNA"/>
</dbReference>
<evidence type="ECO:0000313" key="2">
    <source>
        <dbReference type="Proteomes" id="UP000604046"/>
    </source>
</evidence>
<protein>
    <submittedName>
        <fullName evidence="1">DeoC protein</fullName>
    </submittedName>
</protein>
<keyword evidence="2" id="KW-1185">Reference proteome</keyword>
<evidence type="ECO:0000313" key="1">
    <source>
        <dbReference type="EMBL" id="CAE7216647.1"/>
    </source>
</evidence>
<comment type="caution">
    <text evidence="1">The sequence shown here is derived from an EMBL/GenBank/DDBJ whole genome shotgun (WGS) entry which is preliminary data.</text>
</comment>
<reference evidence="1" key="1">
    <citation type="submission" date="2021-02" db="EMBL/GenBank/DDBJ databases">
        <authorList>
            <person name="Dougan E. K."/>
            <person name="Rhodes N."/>
            <person name="Thang M."/>
            <person name="Chan C."/>
        </authorList>
    </citation>
    <scope>NUCLEOTIDE SEQUENCE</scope>
</reference>
<organism evidence="1 2">
    <name type="scientific">Symbiodinium natans</name>
    <dbReference type="NCBI Taxonomy" id="878477"/>
    <lineage>
        <taxon>Eukaryota</taxon>
        <taxon>Sar</taxon>
        <taxon>Alveolata</taxon>
        <taxon>Dinophyceae</taxon>
        <taxon>Suessiales</taxon>
        <taxon>Symbiodiniaceae</taxon>
        <taxon>Symbiodinium</taxon>
    </lineage>
</organism>